<dbReference type="Gene3D" id="3.30.160.60">
    <property type="entry name" value="Classic Zinc Finger"/>
    <property type="match status" value="1"/>
</dbReference>
<evidence type="ECO:0000256" key="2">
    <source>
        <dbReference type="SAM" id="MobiDB-lite"/>
    </source>
</evidence>
<dbReference type="SMART" id="SM00355">
    <property type="entry name" value="ZnF_C2H2"/>
    <property type="match status" value="8"/>
</dbReference>
<feature type="compositionally biased region" description="Polar residues" evidence="2">
    <location>
        <begin position="1307"/>
        <end position="1318"/>
    </location>
</feature>
<name>A0A1S3I733_LINAN</name>
<dbReference type="InterPro" id="IPR013087">
    <property type="entry name" value="Znf_C2H2_type"/>
</dbReference>
<dbReference type="GO" id="GO:0036064">
    <property type="term" value="C:ciliary basal body"/>
    <property type="evidence" value="ECO:0007669"/>
    <property type="project" value="TreeGrafter"/>
</dbReference>
<evidence type="ECO:0000256" key="1">
    <source>
        <dbReference type="PROSITE-ProRule" id="PRU00042"/>
    </source>
</evidence>
<organism evidence="4 5">
    <name type="scientific">Lingula anatina</name>
    <name type="common">Brachiopod</name>
    <name type="synonym">Lingula unguis</name>
    <dbReference type="NCBI Taxonomy" id="7574"/>
    <lineage>
        <taxon>Eukaryota</taxon>
        <taxon>Metazoa</taxon>
        <taxon>Spiralia</taxon>
        <taxon>Lophotrochozoa</taxon>
        <taxon>Brachiopoda</taxon>
        <taxon>Linguliformea</taxon>
        <taxon>Lingulata</taxon>
        <taxon>Lingulida</taxon>
        <taxon>Linguloidea</taxon>
        <taxon>Lingulidae</taxon>
        <taxon>Lingula</taxon>
    </lineage>
</organism>
<dbReference type="Proteomes" id="UP000085678">
    <property type="component" value="Unplaced"/>
</dbReference>
<feature type="region of interest" description="Disordered" evidence="2">
    <location>
        <begin position="181"/>
        <end position="201"/>
    </location>
</feature>
<feature type="compositionally biased region" description="Polar residues" evidence="2">
    <location>
        <begin position="12"/>
        <end position="31"/>
    </location>
</feature>
<protein>
    <submittedName>
        <fullName evidence="5">Uncharacterized protein LOC106161572</fullName>
    </submittedName>
</protein>
<dbReference type="PROSITE" id="PS50157">
    <property type="entry name" value="ZINC_FINGER_C2H2_2"/>
    <property type="match status" value="1"/>
</dbReference>
<feature type="compositionally biased region" description="Low complexity" evidence="2">
    <location>
        <begin position="1285"/>
        <end position="1300"/>
    </location>
</feature>
<keyword evidence="1" id="KW-0862">Zinc</keyword>
<feature type="compositionally biased region" description="Polar residues" evidence="2">
    <location>
        <begin position="652"/>
        <end position="672"/>
    </location>
</feature>
<dbReference type="InterPro" id="IPR052803">
    <property type="entry name" value="Cilium-Associated_Jouberin"/>
</dbReference>
<keyword evidence="1" id="KW-0863">Zinc-finger</keyword>
<gene>
    <name evidence="5" type="primary">LOC106161572</name>
</gene>
<feature type="region of interest" description="Disordered" evidence="2">
    <location>
        <begin position="645"/>
        <end position="672"/>
    </location>
</feature>
<evidence type="ECO:0000259" key="3">
    <source>
        <dbReference type="PROSITE" id="PS50157"/>
    </source>
</evidence>
<dbReference type="GO" id="GO:0044458">
    <property type="term" value="P:motile cilium assembly"/>
    <property type="evidence" value="ECO:0007669"/>
    <property type="project" value="TreeGrafter"/>
</dbReference>
<keyword evidence="1" id="KW-0479">Metal-binding</keyword>
<dbReference type="PROSITE" id="PS00028">
    <property type="entry name" value="ZINC_FINGER_C2H2_1"/>
    <property type="match status" value="3"/>
</dbReference>
<dbReference type="RefSeq" id="XP_013394018.1">
    <property type="nucleotide sequence ID" value="XM_013538564.2"/>
</dbReference>
<feature type="region of interest" description="Disordered" evidence="2">
    <location>
        <begin position="1280"/>
        <end position="1318"/>
    </location>
</feature>
<dbReference type="OrthoDB" id="6110130at2759"/>
<keyword evidence="4" id="KW-1185">Reference proteome</keyword>
<dbReference type="GeneID" id="106161572"/>
<reference evidence="5" key="1">
    <citation type="submission" date="2025-08" db="UniProtKB">
        <authorList>
            <consortium name="RefSeq"/>
        </authorList>
    </citation>
    <scope>IDENTIFICATION</scope>
    <source>
        <tissue evidence="5">Gonads</tissue>
    </source>
</reference>
<evidence type="ECO:0000313" key="4">
    <source>
        <dbReference type="Proteomes" id="UP000085678"/>
    </source>
</evidence>
<sequence>MEVDYPPPQICMDQSSKGNGKSTPNTDHSYSSVLVDDSHVDESCNDYSIKPNSQNNVHLQGKLEMDAGDNLCQGNIDSETGLYTEATIVISKQTEDGRIKTQEELLGTTEKCAAKGNALSHNWGQIHIVKENDEHSTPQNLRDPHPHSVDPIDTSDNLIKVENSGNSAIEVKQLESEHCYGKNSRDYNQENKTNQNVEGSDDTDMEIDVEIGVEEVEVNTLENVDEGSGMEVEEENQVLIDTEEVEVSTKAEGGKSNAPGSALQTLKALATPFQHSETKSSDVDSRILALVIHSLENESLADHSLYSFMTVRVHLVNGITGKPMQCQNGEMVLPRMTKPWDFKVNRTKTAVWEELCLFKESYNYVMEEKHQAVFLFEVMDASSLNTANLKNRLAVAGEGRVIAWGFLPLTNSKGKGRKWLQLYWPQKKTLTKQGEIEVFHWYKSKQERCVYPASLTVSVNGVIPRNNLKPSCSNLPLSRENIPGVKRRKKKEKTQTPILCQEAYSLLKQSPSKSVYILNVAGSGGIVPLGTKGAPNPMPVALAKTSYPEYQAGRGAVELPKNVTASSPPPPVVPMAASPPVVPMATPPPVVPVATSTTAIQTYDGGGVSQGVKNAPPCQLVVPSNTSYVNNNIMDYKVAPQRLHHSADNPDSLLQQPLRTETSPTAADQSGQTNMILKEENSHGAIPKNWSPISDNAVPLANQIKKTVVSNTPIFCEKMSSDLGPVGTLLYSIGMDLVKERACKGLIRLQTKKLEEKKLDEKEKEQLEQLRQFYSDTRQKNRQLHLKKQKCRKCKFKTESLNVMENHLEYPHMQGTYMNCSFCNYGTSQSLTSAFTQHVKKKHKKQPRAMPKSAPHQCPLCSYDNIHSLRVSQHLALCRKTFNFAKNLAPEPNFLHHSLSLDFIKKPKANQPSSVPHRDPNQMSIQPRILNKSCLKKSKTVKEQLSGVAVSNKCQSSNVAFKSLGSQPNKTNVFLNSKVPFTRDNNGCFTVLQFKQATPTVQQTNVNTAKLLNYQIGPAVGMIKPVAPSIQQISTRQPISQSGVPLTSGTSGSIGVPVGIIRAIINPAAGVQPIGSGLQVFKINDQLFTSAGKSLIPVKTAAPVGIIKLSDPQTATTASGALSIVQGAQVHGNPNTQNQNLSGVASTTIQSKLPPVNIQSVVPSKSIQLKLPPTNIQSVVSPTNIQLMEEPTSIQSVVPTSIQLKVPPTNIQSLGSPASIQLKVPPTDFQSVVPPTSIQLNVPPTNIQSVVPTTSFQPKVEPTNIQSVVPTTSFQPKVEPTSIQTVVPPTSTKSVVSPTSIQLRGEPSSTQSVVLPTSTQSVVPPNSFQLKEVPTSIQPKMPPKFIYVQPEVIATNAASLKRPSPVENSQDAGAKKCARLDQEYIVCELCDGYVKNNDALRLHFRNVHQIEIFPKKIITCAICNYSFWTSSGWRKHITNAHAQNGCYLCRESWSGDLVSHLFSAHGVDYQDVLKLNKCIGCGQAFYSEKQLKAHMTVYHGLDLWEMNLNAKKMKRNRSTIRSPAEHLAQQGCKQCGIEAFPDIQHYCQHFKVTHGGFTCNHCVIKLSSVHALGMHLFKSHQVKLFMCDRCWFRTSYEHTLQQHSMSCQKKTVQTPVPIGGIGRSSHLRLLPLHHRKCEVRVKRLTRDEIAKYTSRL</sequence>
<feature type="domain" description="C2H2-type" evidence="3">
    <location>
        <begin position="1476"/>
        <end position="1499"/>
    </location>
</feature>
<dbReference type="GO" id="GO:0008270">
    <property type="term" value="F:zinc ion binding"/>
    <property type="evidence" value="ECO:0007669"/>
    <property type="project" value="UniProtKB-KW"/>
</dbReference>
<dbReference type="PANTHER" id="PTHR44499">
    <property type="entry name" value="JOUBERIN"/>
    <property type="match status" value="1"/>
</dbReference>
<dbReference type="InParanoid" id="A0A1S3I733"/>
<proteinExistence type="predicted"/>
<dbReference type="KEGG" id="lak:106161572"/>
<dbReference type="PANTHER" id="PTHR44499:SF1">
    <property type="entry name" value="JOUBERIN"/>
    <property type="match status" value="1"/>
</dbReference>
<accession>A0A1S3I733</accession>
<feature type="region of interest" description="Disordered" evidence="2">
    <location>
        <begin position="1"/>
        <end position="31"/>
    </location>
</feature>
<evidence type="ECO:0000313" key="5">
    <source>
        <dbReference type="RefSeq" id="XP_013394018.1"/>
    </source>
</evidence>